<evidence type="ECO:0000313" key="1">
    <source>
        <dbReference type="EMBL" id="EXC11810.1"/>
    </source>
</evidence>
<name>W9S363_9ROSA</name>
<dbReference type="STRING" id="981085.W9S363"/>
<dbReference type="Proteomes" id="UP000030645">
    <property type="component" value="Unassembled WGS sequence"/>
</dbReference>
<proteinExistence type="predicted"/>
<accession>W9S363</accession>
<gene>
    <name evidence="1" type="ORF">L484_009221</name>
</gene>
<sequence>MDMALDSSILSPPKFINGSKSLSFLHYNTRLRMPTTTFPQNNRYPFLLSYNSSEFRSFCSKRNDFYVAKERLRPMGKTLGGENGNLGLNFEFLRGM</sequence>
<reference evidence="2" key="1">
    <citation type="submission" date="2013-01" db="EMBL/GenBank/DDBJ databases">
        <title>Draft Genome Sequence of a Mulberry Tree, Morus notabilis C.K. Schneid.</title>
        <authorList>
            <person name="He N."/>
            <person name="Zhao S."/>
        </authorList>
    </citation>
    <scope>NUCLEOTIDE SEQUENCE</scope>
</reference>
<keyword evidence="2" id="KW-1185">Reference proteome</keyword>
<dbReference type="AlphaFoldDB" id="W9S363"/>
<organism evidence="1 2">
    <name type="scientific">Morus notabilis</name>
    <dbReference type="NCBI Taxonomy" id="981085"/>
    <lineage>
        <taxon>Eukaryota</taxon>
        <taxon>Viridiplantae</taxon>
        <taxon>Streptophyta</taxon>
        <taxon>Embryophyta</taxon>
        <taxon>Tracheophyta</taxon>
        <taxon>Spermatophyta</taxon>
        <taxon>Magnoliopsida</taxon>
        <taxon>eudicotyledons</taxon>
        <taxon>Gunneridae</taxon>
        <taxon>Pentapetalae</taxon>
        <taxon>rosids</taxon>
        <taxon>fabids</taxon>
        <taxon>Rosales</taxon>
        <taxon>Moraceae</taxon>
        <taxon>Moreae</taxon>
        <taxon>Morus</taxon>
    </lineage>
</organism>
<evidence type="ECO:0000313" key="2">
    <source>
        <dbReference type="Proteomes" id="UP000030645"/>
    </source>
</evidence>
<dbReference type="EMBL" id="KE345705">
    <property type="protein sequence ID" value="EXC11810.1"/>
    <property type="molecule type" value="Genomic_DNA"/>
</dbReference>
<protein>
    <submittedName>
        <fullName evidence="1">Uncharacterized protein</fullName>
    </submittedName>
</protein>